<dbReference type="Proteomes" id="UP000317650">
    <property type="component" value="Chromosome 6"/>
</dbReference>
<evidence type="ECO:0000313" key="2">
    <source>
        <dbReference type="EMBL" id="THU51404.1"/>
    </source>
</evidence>
<evidence type="ECO:0000256" key="1">
    <source>
        <dbReference type="SAM" id="MobiDB-lite"/>
    </source>
</evidence>
<protein>
    <submittedName>
        <fullName evidence="2">Uncharacterized protein</fullName>
    </submittedName>
</protein>
<sequence>MKTLEPHPKVSTSPWALRPSEADCAPEHAGSTKVKVNSLGRTPRTSIRSYTSTASQKRPFREQPLMVSFQRKTGGGRSSDARRDSRILAWSWGGGRWWWWFERGTTYILDGRPWKGLHPSA</sequence>
<dbReference type="AlphaFoldDB" id="A0A4S8IT60"/>
<feature type="region of interest" description="Disordered" evidence="1">
    <location>
        <begin position="1"/>
        <end position="31"/>
    </location>
</feature>
<evidence type="ECO:0000313" key="3">
    <source>
        <dbReference type="Proteomes" id="UP000317650"/>
    </source>
</evidence>
<reference evidence="2 3" key="1">
    <citation type="journal article" date="2019" name="Nat. Plants">
        <title>Genome sequencing of Musa balbisiana reveals subgenome evolution and function divergence in polyploid bananas.</title>
        <authorList>
            <person name="Yao X."/>
        </authorList>
    </citation>
    <scope>NUCLEOTIDE SEQUENCE [LARGE SCALE GENOMIC DNA]</scope>
    <source>
        <strain evidence="3">cv. DH-PKW</strain>
        <tissue evidence="2">Leaves</tissue>
    </source>
</reference>
<gene>
    <name evidence="2" type="ORF">C4D60_Mb06t30670</name>
</gene>
<organism evidence="2 3">
    <name type="scientific">Musa balbisiana</name>
    <name type="common">Banana</name>
    <dbReference type="NCBI Taxonomy" id="52838"/>
    <lineage>
        <taxon>Eukaryota</taxon>
        <taxon>Viridiplantae</taxon>
        <taxon>Streptophyta</taxon>
        <taxon>Embryophyta</taxon>
        <taxon>Tracheophyta</taxon>
        <taxon>Spermatophyta</taxon>
        <taxon>Magnoliopsida</taxon>
        <taxon>Liliopsida</taxon>
        <taxon>Zingiberales</taxon>
        <taxon>Musaceae</taxon>
        <taxon>Musa</taxon>
    </lineage>
</organism>
<comment type="caution">
    <text evidence="2">The sequence shown here is derived from an EMBL/GenBank/DDBJ whole genome shotgun (WGS) entry which is preliminary data.</text>
</comment>
<keyword evidence="3" id="KW-1185">Reference proteome</keyword>
<accession>A0A4S8IT60</accession>
<proteinExistence type="predicted"/>
<dbReference type="EMBL" id="PYDT01000009">
    <property type="protein sequence ID" value="THU51404.1"/>
    <property type="molecule type" value="Genomic_DNA"/>
</dbReference>
<name>A0A4S8IT60_MUSBA</name>